<evidence type="ECO:0000313" key="2">
    <source>
        <dbReference type="EMBL" id="AGC72391.1"/>
    </source>
</evidence>
<accession>L7VYA1</accession>
<feature type="region of interest" description="Disordered" evidence="1">
    <location>
        <begin position="176"/>
        <end position="203"/>
    </location>
</feature>
<name>L7VYA1_9BACT</name>
<organism evidence="2">
    <name type="scientific">uncultured bacterium A1Q1_fos_15</name>
    <dbReference type="NCBI Taxonomy" id="1256548"/>
    <lineage>
        <taxon>Bacteria</taxon>
        <taxon>environmental samples</taxon>
    </lineage>
</organism>
<evidence type="ECO:0000256" key="1">
    <source>
        <dbReference type="SAM" id="MobiDB-lite"/>
    </source>
</evidence>
<reference evidence="2" key="1">
    <citation type="submission" date="2012-09" db="EMBL/GenBank/DDBJ databases">
        <title>Metagenomic Characterization of a Microbial Community in Wastewater Detects High Levels of Antibiotic Resistance.</title>
        <authorList>
            <person name="Abrams M."/>
            <person name="Caldwell A."/>
            <person name="Vandaei E."/>
            <person name="Lee W."/>
            <person name="Perrott J."/>
            <person name="Khan S.Y."/>
            <person name="Ta J."/>
            <person name="Romero D."/>
            <person name="Nguyen V."/>
            <person name="Pourmand N."/>
            <person name="Ouverney C.C."/>
        </authorList>
    </citation>
    <scope>NUCLEOTIDE SEQUENCE</scope>
</reference>
<proteinExistence type="predicted"/>
<dbReference type="AlphaFoldDB" id="L7VYA1"/>
<sequence>MREVDLHTERWAVFEAILARAGIDDSIRLNRRHRWKPLAAHVDDEDAVILWAYRQRKEGTELRVDQFSRLAGRSITGDPSYGRWRDGGTAWDVDLDTLALPSRPPMPTSTGMTDDDTFFASRPLAKGRSRSGGSTRWLAFQAPAGLTTMRCGRIDLAIPDHGFIIRLLPRRPDPITLHATPIDPDHDAHTGQSAATSSDDLHDAPTIFNVPVERWVTKSEPKTPVPIRLFKAVSKIQHRAVSDPDGWFNYGPDC</sequence>
<dbReference type="EMBL" id="JX649900">
    <property type="protein sequence ID" value="AGC72391.1"/>
    <property type="molecule type" value="Genomic_DNA"/>
</dbReference>
<protein>
    <submittedName>
        <fullName evidence="2">Uncharacterized protein</fullName>
    </submittedName>
</protein>